<dbReference type="PROSITE" id="PS50023">
    <property type="entry name" value="LIM_DOMAIN_2"/>
    <property type="match status" value="1"/>
</dbReference>
<evidence type="ECO:0000256" key="3">
    <source>
        <dbReference type="ARBA" id="ARBA00022833"/>
    </source>
</evidence>
<evidence type="ECO:0000256" key="7">
    <source>
        <dbReference type="ARBA" id="ARBA00023242"/>
    </source>
</evidence>
<keyword evidence="11" id="KW-1185">Reference proteome</keyword>
<dbReference type="CDD" id="cd09369">
    <property type="entry name" value="LIM1_Lhx2_Lhx9"/>
    <property type="match status" value="1"/>
</dbReference>
<sequence length="196" mass="21271">MGVYELHPLRSPGMHWQQDRQQMLAAAYDPSRDLSPNLPCQDSSNSSGCSSASSSAGSTCCKSEFTPCGDCGSPGGSETKPKPSGHPAPGEEVVCAGCNSRITDRYYLFAVDRRWHASCLQCSQCRVPLDGEMTCFARDGSIFCKKDYYRKYSSKLEGGYRPGVSVSPLTLCGQVFDLSTPIRAYLIPDSPQDLIS</sequence>
<organism evidence="10 11">
    <name type="scientific">Nesidiocoris tenuis</name>
    <dbReference type="NCBI Taxonomy" id="355587"/>
    <lineage>
        <taxon>Eukaryota</taxon>
        <taxon>Metazoa</taxon>
        <taxon>Ecdysozoa</taxon>
        <taxon>Arthropoda</taxon>
        <taxon>Hexapoda</taxon>
        <taxon>Insecta</taxon>
        <taxon>Pterygota</taxon>
        <taxon>Neoptera</taxon>
        <taxon>Paraneoptera</taxon>
        <taxon>Hemiptera</taxon>
        <taxon>Heteroptera</taxon>
        <taxon>Panheteroptera</taxon>
        <taxon>Cimicomorpha</taxon>
        <taxon>Miridae</taxon>
        <taxon>Dicyphina</taxon>
        <taxon>Nesidiocoris</taxon>
    </lineage>
</organism>
<protein>
    <submittedName>
        <fullName evidence="10">Lim homeobox protein</fullName>
    </submittedName>
</protein>
<keyword evidence="4 8" id="KW-0440">LIM domain</keyword>
<evidence type="ECO:0000256" key="1">
    <source>
        <dbReference type="ARBA" id="ARBA00004123"/>
    </source>
</evidence>
<dbReference type="InterPro" id="IPR050453">
    <property type="entry name" value="LIM_Homeobox_TF"/>
</dbReference>
<accession>A0ABN7BFC6</accession>
<proteinExistence type="predicted"/>
<dbReference type="EMBL" id="AP028922">
    <property type="protein sequence ID" value="BET02408.1"/>
    <property type="molecule type" value="Genomic_DNA"/>
</dbReference>
<keyword evidence="5 10" id="KW-0238">DNA-binding</keyword>
<dbReference type="Pfam" id="PF00412">
    <property type="entry name" value="LIM"/>
    <property type="match status" value="1"/>
</dbReference>
<evidence type="ECO:0000313" key="10">
    <source>
        <dbReference type="EMBL" id="BET02408.1"/>
    </source>
</evidence>
<evidence type="ECO:0000256" key="2">
    <source>
        <dbReference type="ARBA" id="ARBA00022723"/>
    </source>
</evidence>
<evidence type="ECO:0000259" key="9">
    <source>
        <dbReference type="PROSITE" id="PS50023"/>
    </source>
</evidence>
<reference evidence="10 11" key="1">
    <citation type="submission" date="2023-09" db="EMBL/GenBank/DDBJ databases">
        <title>Nesidiocoris tenuis whole genome shotgun sequence.</title>
        <authorList>
            <person name="Shibata T."/>
            <person name="Shimoda M."/>
            <person name="Kobayashi T."/>
            <person name="Uehara T."/>
        </authorList>
    </citation>
    <scope>NUCLEOTIDE SEQUENCE [LARGE SCALE GENOMIC DNA]</scope>
    <source>
        <strain evidence="10 11">Japan</strain>
    </source>
</reference>
<evidence type="ECO:0000256" key="6">
    <source>
        <dbReference type="ARBA" id="ARBA00023155"/>
    </source>
</evidence>
<evidence type="ECO:0000313" key="11">
    <source>
        <dbReference type="Proteomes" id="UP001307889"/>
    </source>
</evidence>
<gene>
    <name evidence="10" type="ORF">NTJ_15226</name>
</gene>
<keyword evidence="2 8" id="KW-0479">Metal-binding</keyword>
<dbReference type="InterPro" id="IPR001781">
    <property type="entry name" value="Znf_LIM"/>
</dbReference>
<name>A0ABN7BFC6_9HEMI</name>
<evidence type="ECO:0000256" key="8">
    <source>
        <dbReference type="PROSITE-ProRule" id="PRU00125"/>
    </source>
</evidence>
<dbReference type="PROSITE" id="PS00478">
    <property type="entry name" value="LIM_DOMAIN_1"/>
    <property type="match status" value="1"/>
</dbReference>
<dbReference type="Proteomes" id="UP001307889">
    <property type="component" value="Chromosome 14"/>
</dbReference>
<dbReference type="PANTHER" id="PTHR24208">
    <property type="entry name" value="LIM/HOMEOBOX PROTEIN LHX"/>
    <property type="match status" value="1"/>
</dbReference>
<evidence type="ECO:0000256" key="5">
    <source>
        <dbReference type="ARBA" id="ARBA00023125"/>
    </source>
</evidence>
<dbReference type="GO" id="GO:0003677">
    <property type="term" value="F:DNA binding"/>
    <property type="evidence" value="ECO:0007669"/>
    <property type="project" value="UniProtKB-KW"/>
</dbReference>
<dbReference type="PANTHER" id="PTHR24208:SF168">
    <property type="entry name" value="PROTEIN APTEROUS"/>
    <property type="match status" value="1"/>
</dbReference>
<dbReference type="Gene3D" id="2.10.110.10">
    <property type="entry name" value="Cysteine Rich Protein"/>
    <property type="match status" value="1"/>
</dbReference>
<comment type="subcellular location">
    <subcellularLocation>
        <location evidence="1">Nucleus</location>
    </subcellularLocation>
</comment>
<dbReference type="SUPFAM" id="SSF57716">
    <property type="entry name" value="Glucocorticoid receptor-like (DNA-binding domain)"/>
    <property type="match status" value="2"/>
</dbReference>
<dbReference type="SMART" id="SM00132">
    <property type="entry name" value="LIM"/>
    <property type="match status" value="1"/>
</dbReference>
<keyword evidence="6 10" id="KW-0371">Homeobox</keyword>
<feature type="domain" description="LIM zinc-binding" evidence="9">
    <location>
        <begin position="93"/>
        <end position="154"/>
    </location>
</feature>
<keyword evidence="7" id="KW-0539">Nucleus</keyword>
<evidence type="ECO:0000256" key="4">
    <source>
        <dbReference type="ARBA" id="ARBA00023038"/>
    </source>
</evidence>
<keyword evidence="3 8" id="KW-0862">Zinc</keyword>